<dbReference type="InterPro" id="IPR038763">
    <property type="entry name" value="DHH_sf"/>
</dbReference>
<dbReference type="AlphaFoldDB" id="A0A4D6HA71"/>
<dbReference type="STRING" id="1457250.GCA_000755225_00286"/>
<dbReference type="EMBL" id="CP031310">
    <property type="protein sequence ID" value="QCC50829.1"/>
    <property type="molecule type" value="Genomic_DNA"/>
</dbReference>
<dbReference type="GO" id="GO:0003676">
    <property type="term" value="F:nucleic acid binding"/>
    <property type="evidence" value="ECO:0007669"/>
    <property type="project" value="InterPro"/>
</dbReference>
<feature type="transmembrane region" description="Helical" evidence="1">
    <location>
        <begin position="25"/>
        <end position="45"/>
    </location>
</feature>
<keyword evidence="1" id="KW-0812">Transmembrane</keyword>
<evidence type="ECO:0000259" key="2">
    <source>
        <dbReference type="Pfam" id="PF01368"/>
    </source>
</evidence>
<keyword evidence="1" id="KW-0472">Membrane</keyword>
<organism evidence="4 5">
    <name type="scientific">Halapricum salinum</name>
    <dbReference type="NCBI Taxonomy" id="1457250"/>
    <lineage>
        <taxon>Archaea</taxon>
        <taxon>Methanobacteriati</taxon>
        <taxon>Methanobacteriota</taxon>
        <taxon>Stenosarchaea group</taxon>
        <taxon>Halobacteria</taxon>
        <taxon>Halobacteriales</taxon>
        <taxon>Haloarculaceae</taxon>
        <taxon>Halapricum</taxon>
    </lineage>
</organism>
<proteinExistence type="predicted"/>
<name>A0A4D6HA71_9EURY</name>
<dbReference type="Gene3D" id="3.90.1640.10">
    <property type="entry name" value="inorganic pyrophosphatase (n-terminal core)"/>
    <property type="match status" value="1"/>
</dbReference>
<evidence type="ECO:0000313" key="4">
    <source>
        <dbReference type="EMBL" id="QCC50829.1"/>
    </source>
</evidence>
<evidence type="ECO:0000313" key="5">
    <source>
        <dbReference type="Proteomes" id="UP000296706"/>
    </source>
</evidence>
<dbReference type="InterPro" id="IPR051319">
    <property type="entry name" value="Oligoribo/pAp-PDE_c-di-AMP_PDE"/>
</dbReference>
<keyword evidence="5" id="KW-1185">Reference proteome</keyword>
<dbReference type="OrthoDB" id="194842at2157"/>
<dbReference type="KEGG" id="hsn:DV733_06035"/>
<feature type="domain" description="DHHA1" evidence="3">
    <location>
        <begin position="272"/>
        <end position="358"/>
    </location>
</feature>
<dbReference type="Pfam" id="PF02272">
    <property type="entry name" value="DHHA1"/>
    <property type="match status" value="1"/>
</dbReference>
<dbReference type="PANTHER" id="PTHR47618:SF1">
    <property type="entry name" value="BIFUNCTIONAL OLIGORIBONUCLEASE AND PAP PHOSPHATASE NRNA"/>
    <property type="match status" value="1"/>
</dbReference>
<feature type="domain" description="DDH" evidence="2">
    <location>
        <begin position="66"/>
        <end position="213"/>
    </location>
</feature>
<dbReference type="InterPro" id="IPR003156">
    <property type="entry name" value="DHHA1_dom"/>
</dbReference>
<dbReference type="PANTHER" id="PTHR47618">
    <property type="entry name" value="BIFUNCTIONAL OLIGORIBONUCLEASE AND PAP PHOSPHATASE NRNA"/>
    <property type="match status" value="1"/>
</dbReference>
<dbReference type="SUPFAM" id="SSF64182">
    <property type="entry name" value="DHH phosphoesterases"/>
    <property type="match status" value="1"/>
</dbReference>
<gene>
    <name evidence="4" type="ORF">DV733_06035</name>
</gene>
<protein>
    <submittedName>
        <fullName evidence="4">Bifunctional oligoribonuclease/PAP phosphatase NrnA</fullName>
    </submittedName>
</protein>
<dbReference type="Pfam" id="PF01368">
    <property type="entry name" value="DHH"/>
    <property type="match status" value="1"/>
</dbReference>
<keyword evidence="1" id="KW-1133">Transmembrane helix</keyword>
<dbReference type="InterPro" id="IPR001667">
    <property type="entry name" value="DDH_dom"/>
</dbReference>
<evidence type="ECO:0000256" key="1">
    <source>
        <dbReference type="SAM" id="Phobius"/>
    </source>
</evidence>
<accession>A0A4D6HA71</accession>
<dbReference type="Proteomes" id="UP000296706">
    <property type="component" value="Chromosome"/>
</dbReference>
<dbReference type="RefSeq" id="WP_049995612.1">
    <property type="nucleotide sequence ID" value="NZ_CP031310.1"/>
</dbReference>
<dbReference type="GeneID" id="39847405"/>
<evidence type="ECO:0000259" key="3">
    <source>
        <dbReference type="Pfam" id="PF02272"/>
    </source>
</evidence>
<sequence>MSVRAAGSVVVQIDAIGGFVGEQPLVVAAALLAVALLAGVGVWGLSRLRRSAGERFQRLLGAHDAVTVLMHPNPDPDAMASAMAASALAEDAGVTTTIQYPGQIRHQENRAFQTVLDQNFEQIETAGDLADGAVVLVDHNEARGFPGADGIDPIAVVDHHPGEGEGESFTDVRDDYGACATIFSEYFDDLGWEPSHDERKLTPILATGMLYGIQSDTNHLTNGCSRAEFQAAAYLYGGIDEDVLDRVANPEVDAEVLEVKARAITNREVRNPFAVSDVGEVGNVDAIPQAADELLRLEGVTAIVVTGTCDGTIHLSGRSRDDRVHMGKALKAATEGIPMAEAGGHARMGGGQLSVDHMEGIGPGDGVSFEEFTERLFEAMTGELQ</sequence>
<reference evidence="4 5" key="1">
    <citation type="journal article" date="2019" name="Nat. Commun.">
        <title>A new type of DNA phosphorothioation-based antiviral system in archaea.</title>
        <authorList>
            <person name="Xiong L."/>
            <person name="Liu S."/>
            <person name="Chen S."/>
            <person name="Xiao Y."/>
            <person name="Zhu B."/>
            <person name="Gao Y."/>
            <person name="Zhang Y."/>
            <person name="Chen B."/>
            <person name="Luo J."/>
            <person name="Deng Z."/>
            <person name="Chen X."/>
            <person name="Wang L."/>
            <person name="Chen S."/>
        </authorList>
    </citation>
    <scope>NUCLEOTIDE SEQUENCE [LARGE SCALE GENOMIC DNA]</scope>
    <source>
        <strain evidence="4 5">CBA1105</strain>
    </source>
</reference>